<evidence type="ECO:0000313" key="4">
    <source>
        <dbReference type="EMBL" id="GAV24527.1"/>
    </source>
</evidence>
<feature type="transmembrane region" description="Helical" evidence="2">
    <location>
        <begin position="95"/>
        <end position="113"/>
    </location>
</feature>
<dbReference type="EMBL" id="BDJL01000008">
    <property type="protein sequence ID" value="GAV24527.1"/>
    <property type="molecule type" value="Genomic_DNA"/>
</dbReference>
<feature type="transmembrane region" description="Helical" evidence="2">
    <location>
        <begin position="40"/>
        <end position="64"/>
    </location>
</feature>
<keyword evidence="2" id="KW-0812">Transmembrane</keyword>
<reference evidence="5" key="1">
    <citation type="submission" date="2016-12" db="EMBL/GenBank/DDBJ databases">
        <title>Draft Genome Sequences od Carboxydothermus pertinax and islandicus, Hydrogenogenic Carboxydotrophic Bacteria.</title>
        <authorList>
            <person name="Fukuyama Y."/>
            <person name="Ohmae K."/>
            <person name="Yoneda Y."/>
            <person name="Yoshida T."/>
            <person name="Sako Y."/>
        </authorList>
    </citation>
    <scope>NUCLEOTIDE SEQUENCE [LARGE SCALE GENOMIC DNA]</scope>
    <source>
        <strain evidence="5">SET</strain>
    </source>
</reference>
<evidence type="ECO:0000256" key="1">
    <source>
        <dbReference type="ARBA" id="ARBA00007362"/>
    </source>
</evidence>
<keyword evidence="2" id="KW-0472">Membrane</keyword>
<dbReference type="Pfam" id="PF00892">
    <property type="entry name" value="EamA"/>
    <property type="match status" value="1"/>
</dbReference>
<organism evidence="4 5">
    <name type="scientific">Carboxydothermus islandicus</name>
    <dbReference type="NCBI Taxonomy" id="661089"/>
    <lineage>
        <taxon>Bacteria</taxon>
        <taxon>Bacillati</taxon>
        <taxon>Bacillota</taxon>
        <taxon>Clostridia</taxon>
        <taxon>Thermoanaerobacterales</taxon>
        <taxon>Thermoanaerobacteraceae</taxon>
        <taxon>Carboxydothermus</taxon>
    </lineage>
</organism>
<name>A0A1L8D071_9THEO</name>
<dbReference type="Proteomes" id="UP000187338">
    <property type="component" value="Unassembled WGS sequence"/>
</dbReference>
<dbReference type="InterPro" id="IPR000620">
    <property type="entry name" value="EamA_dom"/>
</dbReference>
<gene>
    <name evidence="4" type="ORF">ciss_04600</name>
</gene>
<dbReference type="SUPFAM" id="SSF103481">
    <property type="entry name" value="Multidrug resistance efflux transporter EmrE"/>
    <property type="match status" value="1"/>
</dbReference>
<keyword evidence="2" id="KW-1133">Transmembrane helix</keyword>
<dbReference type="Gene3D" id="1.10.3730.20">
    <property type="match status" value="1"/>
</dbReference>
<keyword evidence="5" id="KW-1185">Reference proteome</keyword>
<comment type="similarity">
    <text evidence="1">Belongs to the EamA transporter family.</text>
</comment>
<evidence type="ECO:0000256" key="2">
    <source>
        <dbReference type="SAM" id="Phobius"/>
    </source>
</evidence>
<protein>
    <recommendedName>
        <fullName evidence="3">EamA domain-containing protein</fullName>
    </recommendedName>
</protein>
<accession>A0A1L8D071</accession>
<proteinExistence type="inferred from homology"/>
<feature type="transmembrane region" description="Helical" evidence="2">
    <location>
        <begin position="71"/>
        <end position="89"/>
    </location>
</feature>
<evidence type="ECO:0000259" key="3">
    <source>
        <dbReference type="Pfam" id="PF00892"/>
    </source>
</evidence>
<dbReference type="AlphaFoldDB" id="A0A1L8D071"/>
<dbReference type="STRING" id="661089.ciss_04600"/>
<dbReference type="GO" id="GO:0016020">
    <property type="term" value="C:membrane"/>
    <property type="evidence" value="ECO:0007669"/>
    <property type="project" value="InterPro"/>
</dbReference>
<dbReference type="OrthoDB" id="513492at2"/>
<evidence type="ECO:0000313" key="5">
    <source>
        <dbReference type="Proteomes" id="UP000187338"/>
    </source>
</evidence>
<comment type="caution">
    <text evidence="4">The sequence shown here is derived from an EMBL/GenBank/DDBJ whole genome shotgun (WGS) entry which is preliminary data.</text>
</comment>
<sequence length="115" mass="13250">MHLLLAVFCAFMIALGQIFWKLGMEKTPITFTLAGLIKFFMNGYIISGIFMYVTETFLWFWLLAREQVSKIYPVLSLSYVFVLVMARVILKEKIVFHQVIGVLLVVLGLSLIVKR</sequence>
<dbReference type="InterPro" id="IPR037185">
    <property type="entry name" value="EmrE-like"/>
</dbReference>
<dbReference type="RefSeq" id="WP_075864729.1">
    <property type="nucleotide sequence ID" value="NZ_BDJL01000008.1"/>
</dbReference>
<feature type="domain" description="EamA" evidence="3">
    <location>
        <begin position="44"/>
        <end position="113"/>
    </location>
</feature>